<evidence type="ECO:0000313" key="2">
    <source>
        <dbReference type="Proteomes" id="UP000196053"/>
    </source>
</evidence>
<dbReference type="RefSeq" id="WP_058257687.1">
    <property type="nucleotide sequence ID" value="NZ_LN879430.1"/>
</dbReference>
<dbReference type="EMBL" id="LN879430">
    <property type="protein sequence ID" value="CUH92312.1"/>
    <property type="molecule type" value="Genomic_DNA"/>
</dbReference>
<protein>
    <submittedName>
        <fullName evidence="1">Uncharacterized protein</fullName>
    </submittedName>
</protein>
<gene>
    <name evidence="1" type="ORF">SD1D_0764</name>
</gene>
<proteinExistence type="predicted"/>
<sequence length="104" mass="12479">MNEELSYLDADLKGLFVETKYDDMKKLLDERSDEEVKEIYNHNWGIIKKYYDNENFDLLQKHIKFVAYSCFVIEYAQDRGLIGEDVFGIMMAVFNDIYEIRNKE</sequence>
<dbReference type="AlphaFoldDB" id="A0A0K8J4A1"/>
<organism evidence="1 2">
    <name type="scientific">Herbinix luporum</name>
    <dbReference type="NCBI Taxonomy" id="1679721"/>
    <lineage>
        <taxon>Bacteria</taxon>
        <taxon>Bacillati</taxon>
        <taxon>Bacillota</taxon>
        <taxon>Clostridia</taxon>
        <taxon>Lachnospirales</taxon>
        <taxon>Lachnospiraceae</taxon>
        <taxon>Herbinix</taxon>
    </lineage>
</organism>
<accession>A0A0K8J4A1</accession>
<name>A0A0K8J4A1_9FIRM</name>
<dbReference type="OrthoDB" id="2052346at2"/>
<reference evidence="2" key="1">
    <citation type="submission" date="2015-09" db="EMBL/GenBank/DDBJ databases">
        <authorList>
            <person name="Wibberg D."/>
        </authorList>
    </citation>
    <scope>NUCLEOTIDE SEQUENCE [LARGE SCALE GENOMIC DNA]</scope>
    <source>
        <strain evidence="2">SD1D</strain>
    </source>
</reference>
<dbReference type="KEGG" id="hsd:SD1D_0764"/>
<dbReference type="Proteomes" id="UP000196053">
    <property type="component" value="Chromosome I"/>
</dbReference>
<keyword evidence="2" id="KW-1185">Reference proteome</keyword>
<evidence type="ECO:0000313" key="1">
    <source>
        <dbReference type="EMBL" id="CUH92312.1"/>
    </source>
</evidence>